<feature type="compositionally biased region" description="Polar residues" evidence="2">
    <location>
        <begin position="962"/>
        <end position="978"/>
    </location>
</feature>
<keyword evidence="1" id="KW-0175">Coiled coil</keyword>
<feature type="coiled-coil region" evidence="1">
    <location>
        <begin position="1020"/>
        <end position="1090"/>
    </location>
</feature>
<gene>
    <name evidence="3" type="ORF">PPERSA_05793</name>
</gene>
<feature type="compositionally biased region" description="Low complexity" evidence="2">
    <location>
        <begin position="1313"/>
        <end position="1328"/>
    </location>
</feature>
<comment type="caution">
    <text evidence="3">The sequence shown here is derived from an EMBL/GenBank/DDBJ whole genome shotgun (WGS) entry which is preliminary data.</text>
</comment>
<evidence type="ECO:0000256" key="2">
    <source>
        <dbReference type="SAM" id="MobiDB-lite"/>
    </source>
</evidence>
<organism evidence="3 4">
    <name type="scientific">Pseudocohnilembus persalinus</name>
    <name type="common">Ciliate</name>
    <dbReference type="NCBI Taxonomy" id="266149"/>
    <lineage>
        <taxon>Eukaryota</taxon>
        <taxon>Sar</taxon>
        <taxon>Alveolata</taxon>
        <taxon>Ciliophora</taxon>
        <taxon>Intramacronucleata</taxon>
        <taxon>Oligohymenophorea</taxon>
        <taxon>Scuticociliatia</taxon>
        <taxon>Philasterida</taxon>
        <taxon>Pseudocohnilembidae</taxon>
        <taxon>Pseudocohnilembus</taxon>
    </lineage>
</organism>
<feature type="compositionally biased region" description="Polar residues" evidence="2">
    <location>
        <begin position="1341"/>
        <end position="1354"/>
    </location>
</feature>
<evidence type="ECO:0000313" key="3">
    <source>
        <dbReference type="EMBL" id="KRX07730.1"/>
    </source>
</evidence>
<evidence type="ECO:0000313" key="4">
    <source>
        <dbReference type="Proteomes" id="UP000054937"/>
    </source>
</evidence>
<keyword evidence="4" id="KW-1185">Reference proteome</keyword>
<feature type="compositionally biased region" description="Low complexity" evidence="2">
    <location>
        <begin position="896"/>
        <end position="909"/>
    </location>
</feature>
<reference evidence="3 4" key="1">
    <citation type="journal article" date="2015" name="Sci. Rep.">
        <title>Genome of the facultative scuticociliatosis pathogen Pseudocohnilembus persalinus provides insight into its virulence through horizontal gene transfer.</title>
        <authorList>
            <person name="Xiong J."/>
            <person name="Wang G."/>
            <person name="Cheng J."/>
            <person name="Tian M."/>
            <person name="Pan X."/>
            <person name="Warren A."/>
            <person name="Jiang C."/>
            <person name="Yuan D."/>
            <person name="Miao W."/>
        </authorList>
    </citation>
    <scope>NUCLEOTIDE SEQUENCE [LARGE SCALE GENOMIC DNA]</scope>
    <source>
        <strain evidence="3">36N120E</strain>
    </source>
</reference>
<sequence>MMENFTNQDIKKCENKNNENFKEIENFGSTINRGSFYSNSNLNKRRKLFVNQRITRPQTQEKNQNKININNYRQIKKDQLIVNKDLNKSLLVQMSDKNKKNVQVVNPTDPNKHNLSYDLIYNNSDQKNEYDFGQSTQNKTHNKIQMKNTSFLFDEQLDQMRKFAVLQEFSQDQKLGKSTKLEDYLKMKEMQKGEIIENEERFFRDQIRVLLQENFALKDRIQQMQKSFKRQKMVLQNIVIYTPWGEKRTYIGKTFEELEQCFKEDQDYYNNKIKNLETTKLEQHSEQPKHKEELEKANLRLKYALIENKMLNNKIEKLRQQIDQVNIINRKQLQDQSNEFTLKISELQKKQKEQILEYEEQLENNKNDYEIKTQEYLKIINQKESIINLQKEELKQIILLENTIQEKNEVIQEKNEQIVKEKDSLKVIFKEKVELEENLQEIQKQLKKQLLQIQQLQENKYELEKLKLQLQKDLNGYKNLLEKERSEREKENMEQVEKEHSYIIKMRQEIEANKNELMQQFEKEKKQMVSNQNQREDQFQKNKVLYLEKIENLEKKIEEFQQSKLQYQQEIEDLHDQFQKDTGKIYELCKQETDQKNQEIQNLNEELQQLKDAKIKEISELSKRLEDETKLKEEVEQQFQESNIQENLDKIEKLDRECEILKIQNKDLKSFSLKQEETFQNFIKQLKDQIAKHILTIKEKEQQYENLNEKLEIQLNTSNEEQQSFKKQIQNLQQDIDEQQNKLKKLEQYKMEVDDKYQKIIEEKDSEIKNLAQKNQQLNKDLTYQKSSFIQLRNDNKKKVENLEEKLKNLQEQFDSQVRSLSQNLEEYKEKYNKAKNEVIYVKNDFDYFKSRQFRDTDEKNEKIQELVEKLKNLEENKKELNSQVQSLQKSNESLLIQSQESQQGQSPSKNSQYNSQKFQKQKIQEQAEEEEEEEDTQQNQQNTVDKQKDSKKQEKEKNQQTIIHSSQSNFNSSPLKQSYDQSYIEQMEQKHENLKSLEEFKQQFPQKLIDQEKIVNMEKNELIEKVKCLQTDNQTLNHQNSVVLEQFKYQEQKLNELQQQYNQLLEHNIQKEQVEVSNLKNKKKKQYLQEINDLKQVVLELSFKLEYMVQNQHQSNNNNNDNNKNLLASEYPNKNQNLLNFPLTISVSQDKSQSNVYQQNLQNNTPNILQQNNIKVENQNQLQVQPNSSRFQINNNNIINSINLSDSHSFNPYQIDEKGQHNEQYNRTRIQTVEEKPQNLTQSFKGQFQHRNSGKFQNLQNQLEKNISSDSSDDDSEEDSEQEMPKKKQKKNRKKNELKNKSKQQKVKNKENLNNSKLENSSLSNNNQNVSGLFKDIPSVKQSSALLQSNEKM</sequence>
<feature type="compositionally biased region" description="Acidic residues" evidence="2">
    <location>
        <begin position="1272"/>
        <end position="1283"/>
    </location>
</feature>
<proteinExistence type="predicted"/>
<dbReference type="OMA" id="EDIEYEC"/>
<feature type="compositionally biased region" description="Basic and acidic residues" evidence="2">
    <location>
        <begin position="946"/>
        <end position="959"/>
    </location>
</feature>
<protein>
    <submittedName>
        <fullName evidence="3">Uncharacterized protein</fullName>
    </submittedName>
</protein>
<accession>A0A0V0QZM8</accession>
<evidence type="ECO:0000256" key="1">
    <source>
        <dbReference type="SAM" id="Coils"/>
    </source>
</evidence>
<dbReference type="InParanoid" id="A0A0V0QZM8"/>
<dbReference type="Proteomes" id="UP000054937">
    <property type="component" value="Unassembled WGS sequence"/>
</dbReference>
<name>A0A0V0QZM8_PSEPJ</name>
<dbReference type="EMBL" id="LDAU01000081">
    <property type="protein sequence ID" value="KRX07730.1"/>
    <property type="molecule type" value="Genomic_DNA"/>
</dbReference>
<feature type="region of interest" description="Disordered" evidence="2">
    <location>
        <begin position="896"/>
        <end position="978"/>
    </location>
</feature>
<feature type="region of interest" description="Disordered" evidence="2">
    <location>
        <begin position="1266"/>
        <end position="1354"/>
    </location>
</feature>
<feature type="compositionally biased region" description="Acidic residues" evidence="2">
    <location>
        <begin position="927"/>
        <end position="937"/>
    </location>
</feature>